<feature type="chain" id="PRO_5008407318" description="Salivary secreted peptide" evidence="1">
    <location>
        <begin position="17"/>
        <end position="47"/>
    </location>
</feature>
<accession>A0A1B0FCE3</accession>
<organism evidence="2 3">
    <name type="scientific">Glossina morsitans morsitans</name>
    <name type="common">Savannah tsetse fly</name>
    <dbReference type="NCBI Taxonomy" id="37546"/>
    <lineage>
        <taxon>Eukaryota</taxon>
        <taxon>Metazoa</taxon>
        <taxon>Ecdysozoa</taxon>
        <taxon>Arthropoda</taxon>
        <taxon>Hexapoda</taxon>
        <taxon>Insecta</taxon>
        <taxon>Pterygota</taxon>
        <taxon>Neoptera</taxon>
        <taxon>Endopterygota</taxon>
        <taxon>Diptera</taxon>
        <taxon>Brachycera</taxon>
        <taxon>Muscomorpha</taxon>
        <taxon>Hippoboscoidea</taxon>
        <taxon>Glossinidae</taxon>
        <taxon>Glossina</taxon>
    </lineage>
</organism>
<dbReference type="AlphaFoldDB" id="A0A1B0FCE3"/>
<name>A0A1B0FCE3_GLOMM</name>
<evidence type="ECO:0008006" key="4">
    <source>
        <dbReference type="Google" id="ProtNLM"/>
    </source>
</evidence>
<protein>
    <recommendedName>
        <fullName evidence="4">Salivary secreted peptide</fullName>
    </recommendedName>
</protein>
<evidence type="ECO:0000313" key="3">
    <source>
        <dbReference type="Proteomes" id="UP000092444"/>
    </source>
</evidence>
<reference evidence="2" key="1">
    <citation type="submission" date="2020-05" db="UniProtKB">
        <authorList>
            <consortium name="EnsemblMetazoa"/>
        </authorList>
    </citation>
    <scope>IDENTIFICATION</scope>
    <source>
        <strain evidence="2">Yale</strain>
    </source>
</reference>
<keyword evidence="1" id="KW-0732">Signal</keyword>
<evidence type="ECO:0000313" key="2">
    <source>
        <dbReference type="EnsemblMetazoa" id="GMOY001222-PA"/>
    </source>
</evidence>
<dbReference type="EMBL" id="CCAG010013418">
    <property type="status" value="NOT_ANNOTATED_CDS"/>
    <property type="molecule type" value="Genomic_DNA"/>
</dbReference>
<evidence type="ECO:0000256" key="1">
    <source>
        <dbReference type="SAM" id="SignalP"/>
    </source>
</evidence>
<dbReference type="Proteomes" id="UP000092444">
    <property type="component" value="Unassembled WGS sequence"/>
</dbReference>
<dbReference type="VEuPathDB" id="VectorBase:GMOY001222"/>
<sequence length="47" mass="5042">MAKKLWILLLINLTMAALILGSVSAARSVANAVQICVMDVHVYSPIC</sequence>
<proteinExistence type="predicted"/>
<feature type="signal peptide" evidence="1">
    <location>
        <begin position="1"/>
        <end position="16"/>
    </location>
</feature>
<keyword evidence="3" id="KW-1185">Reference proteome</keyword>
<dbReference type="EnsemblMetazoa" id="GMOY001222-RA">
    <property type="protein sequence ID" value="GMOY001222-PA"/>
    <property type="gene ID" value="GMOY001222"/>
</dbReference>